<evidence type="ECO:0000256" key="7">
    <source>
        <dbReference type="SAM" id="MobiDB-lite"/>
    </source>
</evidence>
<feature type="active site" description="Proton acceptor" evidence="5">
    <location>
        <position position="60"/>
    </location>
</feature>
<accession>A0A8J6QI62</accession>
<evidence type="ECO:0000256" key="2">
    <source>
        <dbReference type="ARBA" id="ARBA00009865"/>
    </source>
</evidence>
<dbReference type="Gene3D" id="2.40.128.10">
    <property type="match status" value="1"/>
</dbReference>
<evidence type="ECO:0000256" key="5">
    <source>
        <dbReference type="PIRSR" id="PIRSR606710-1"/>
    </source>
</evidence>
<dbReference type="Gene3D" id="2.115.10.20">
    <property type="entry name" value="Glycosyl hydrolase domain, family 43"/>
    <property type="match status" value="1"/>
</dbReference>
<proteinExistence type="inferred from homology"/>
<dbReference type="PANTHER" id="PTHR43301">
    <property type="entry name" value="ARABINAN ENDO-1,5-ALPHA-L-ARABINOSIDASE"/>
    <property type="match status" value="1"/>
</dbReference>
<dbReference type="SUPFAM" id="SSF49899">
    <property type="entry name" value="Concanavalin A-like lectins/glucanases"/>
    <property type="match status" value="2"/>
</dbReference>
<dbReference type="InterPro" id="IPR013320">
    <property type="entry name" value="ConA-like_dom_sf"/>
</dbReference>
<protein>
    <submittedName>
        <fullName evidence="10">Family 43 glycosylhydrolase</fullName>
    </submittedName>
</protein>
<evidence type="ECO:0000256" key="6">
    <source>
        <dbReference type="PIRSR" id="PIRSR606710-2"/>
    </source>
</evidence>
<dbReference type="Pfam" id="PF16369">
    <property type="entry name" value="GH43_C"/>
    <property type="match status" value="1"/>
</dbReference>
<comment type="similarity">
    <text evidence="2">Belongs to the glycosyl hydrolase 43 family.</text>
</comment>
<comment type="pathway">
    <text evidence="1">Glycan metabolism; L-arabinan degradation.</text>
</comment>
<feature type="domain" description="Extracellular endo-alpha-(1-&gt;5)-L-arabinanase C-terminal" evidence="8">
    <location>
        <begin position="393"/>
        <end position="498"/>
    </location>
</feature>
<evidence type="ECO:0000256" key="1">
    <source>
        <dbReference type="ARBA" id="ARBA00004834"/>
    </source>
</evidence>
<dbReference type="Gene3D" id="2.60.120.200">
    <property type="match status" value="2"/>
</dbReference>
<feature type="compositionally biased region" description="Pro residues" evidence="7">
    <location>
        <begin position="32"/>
        <end position="46"/>
    </location>
</feature>
<feature type="active site" description="Proton donor" evidence="5">
    <location>
        <position position="256"/>
    </location>
</feature>
<dbReference type="AlphaFoldDB" id="A0A8J6QI62"/>
<feature type="domain" description="Atrophied bacterial Ig" evidence="9">
    <location>
        <begin position="523"/>
        <end position="592"/>
    </location>
</feature>
<name>A0A8J6QI62_9GAMM</name>
<dbReference type="InterPro" id="IPR046780">
    <property type="entry name" value="aBig_2"/>
</dbReference>
<dbReference type="InterPro" id="IPR050727">
    <property type="entry name" value="GH43_arabinanases"/>
</dbReference>
<reference evidence="10" key="1">
    <citation type="submission" date="2020-09" db="EMBL/GenBank/DDBJ databases">
        <title>A novel bacterium of genus Neiella, isolated from South China Sea.</title>
        <authorList>
            <person name="Huang H."/>
            <person name="Mo K."/>
            <person name="Hu Y."/>
        </authorList>
    </citation>
    <scope>NUCLEOTIDE SEQUENCE</scope>
    <source>
        <strain evidence="10">HB171785</strain>
    </source>
</reference>
<keyword evidence="11" id="KW-1185">Reference proteome</keyword>
<dbReference type="Pfam" id="PF04616">
    <property type="entry name" value="Glyco_hydro_43"/>
    <property type="match status" value="1"/>
</dbReference>
<evidence type="ECO:0000256" key="3">
    <source>
        <dbReference type="ARBA" id="ARBA00022801"/>
    </source>
</evidence>
<dbReference type="InterPro" id="IPR032291">
    <property type="entry name" value="Abn2_C"/>
</dbReference>
<evidence type="ECO:0000313" key="11">
    <source>
        <dbReference type="Proteomes" id="UP000638014"/>
    </source>
</evidence>
<dbReference type="PROSITE" id="PS51257">
    <property type="entry name" value="PROKAR_LIPOPROTEIN"/>
    <property type="match status" value="1"/>
</dbReference>
<evidence type="ECO:0000259" key="9">
    <source>
        <dbReference type="Pfam" id="PF20578"/>
    </source>
</evidence>
<feature type="domain" description="Atrophied bacterial Ig" evidence="9">
    <location>
        <begin position="810"/>
        <end position="888"/>
    </location>
</feature>
<dbReference type="InterPro" id="IPR006710">
    <property type="entry name" value="Glyco_hydro_43"/>
</dbReference>
<dbReference type="RefSeq" id="WP_191144133.1">
    <property type="nucleotide sequence ID" value="NZ_JACXAF010000006.1"/>
</dbReference>
<dbReference type="PANTHER" id="PTHR43301:SF3">
    <property type="entry name" value="ARABINAN ENDO-1,5-ALPHA-L-ARABINOSIDASE A-RELATED"/>
    <property type="match status" value="1"/>
</dbReference>
<dbReference type="EMBL" id="JACXAF010000006">
    <property type="protein sequence ID" value="MBD1389033.1"/>
    <property type="molecule type" value="Genomic_DNA"/>
</dbReference>
<feature type="region of interest" description="Disordered" evidence="7">
    <location>
        <begin position="23"/>
        <end position="51"/>
    </location>
</feature>
<comment type="caution">
    <text evidence="10">The sequence shown here is derived from an EMBL/GenBank/DDBJ whole genome shotgun (WGS) entry which is preliminary data.</text>
</comment>
<dbReference type="GO" id="GO:0005975">
    <property type="term" value="P:carbohydrate metabolic process"/>
    <property type="evidence" value="ECO:0007669"/>
    <property type="project" value="InterPro"/>
</dbReference>
<gene>
    <name evidence="10" type="ORF">IC617_06290</name>
</gene>
<evidence type="ECO:0000259" key="8">
    <source>
        <dbReference type="Pfam" id="PF16369"/>
    </source>
</evidence>
<dbReference type="Pfam" id="PF13385">
    <property type="entry name" value="Laminin_G_3"/>
    <property type="match status" value="2"/>
</dbReference>
<feature type="site" description="Important for catalytic activity, responsible for pKa modulation of the active site Glu and correct orientation of both the proton donor and substrate" evidence="6">
    <location>
        <position position="203"/>
    </location>
</feature>
<dbReference type="Proteomes" id="UP000638014">
    <property type="component" value="Unassembled WGS sequence"/>
</dbReference>
<keyword evidence="3" id="KW-0378">Hydrolase</keyword>
<evidence type="ECO:0000256" key="4">
    <source>
        <dbReference type="ARBA" id="ARBA00023295"/>
    </source>
</evidence>
<organism evidence="10 11">
    <name type="scientific">Neiella litorisoli</name>
    <dbReference type="NCBI Taxonomy" id="2771431"/>
    <lineage>
        <taxon>Bacteria</taxon>
        <taxon>Pseudomonadati</taxon>
        <taxon>Pseudomonadota</taxon>
        <taxon>Gammaproteobacteria</taxon>
        <taxon>Alteromonadales</taxon>
        <taxon>Echinimonadaceae</taxon>
        <taxon>Neiella</taxon>
    </lineage>
</organism>
<dbReference type="SUPFAM" id="SSF75005">
    <property type="entry name" value="Arabinanase/levansucrase/invertase"/>
    <property type="match status" value="1"/>
</dbReference>
<evidence type="ECO:0000313" key="10">
    <source>
        <dbReference type="EMBL" id="MBD1389033.1"/>
    </source>
</evidence>
<keyword evidence="4" id="KW-0326">Glycosidase</keyword>
<dbReference type="CDD" id="cd18832">
    <property type="entry name" value="GH43_GsAbnA-like"/>
    <property type="match status" value="1"/>
</dbReference>
<dbReference type="Pfam" id="PF20578">
    <property type="entry name" value="aBig_2"/>
    <property type="match status" value="2"/>
</dbReference>
<dbReference type="InterPro" id="IPR023296">
    <property type="entry name" value="Glyco_hydro_beta-prop_sf"/>
</dbReference>
<dbReference type="GO" id="GO:0004553">
    <property type="term" value="F:hydrolase activity, hydrolyzing O-glycosyl compounds"/>
    <property type="evidence" value="ECO:0007669"/>
    <property type="project" value="InterPro"/>
</dbReference>
<sequence>MKHRATLALAVALGLGACGDGGSQKLGNETVPAPPREQPPESPDPSLPEEVNFTDVTVHDPSVIRTNDGTYYIFGSHLAAAKSTDLMNWTMVADGVNDDNPLFDTYAEEAAEGIAWVGGHVGSWAADVIQLEDGKYYFYYDHCALPETGACVSRSYMGVAVSDNIEGPYSNLGLFLRSGHVGAENPGIDGNDYDGNIHPNAIDPDVFFDADGKLWMVYGSYSGGIWVMEMDATTGFPLPDQGYGTKIMGGYYSAIEGPYMFYSPESEYYYLITSFGGYEQNDGYNMRVARSTSPTGPFLDASGTDMIGAAGNWNSIEPYGVKMMGGHMFVNNVGEAGTDHGYMAPGHNSAYYDEETGKHFLIFHTRYPHLGEGHSVRVHEMFINEDGWLVTAPHRYVPLVGENIVDGIDLRGTYQFINHEHDINREAKVSSYLTLEPWGVISGDYAGSYRFDDDNNITLDIDGLGSFSGKLSWQYNDNSERLTPTFTALSSDGVTIWGSQLDNPSDEETVGRIVAELAAGMPSSSQSNIELPTTGALGATIEWQTDKPEYINTSGIVSRPNAGEADAQVTLTATVTLNGVTTTEQYVVIVPARKPYNRVAQYSFEGNLDDQLGYNATATETGTTPDSTDGAVLYAAGQSQQAVWLDGTSGVRLPDGLINNYEYTVSMWVNPTVITGFTPAFFGAQANDNWLSLLPQSWDGNTMLWSGSQRWYDASTGLRIPENAWSHLAFSVKQGVVKVYVDGEERFSGGNFQDLFSGGAGVFTLGVNYWDLPFNGLIDELKIYEGALSAAEIQNLDIVPLPAADLVVSAAELLDIGDTSSLREDIYLPTTGAYAAAVSWESSNPAVISTLGEVTRPAAGEPDATVTLTATITLDGETATKQFTAVVRSNGLPTPLAWYSFDGDDLSDAQGYFAAGTPTAGLIGSEGGNIQYADRAEGRALVLDGASGVELPNNLITDNTYSFALWLNPTELNQFTPAFFGYANSDSWVSVVPMGTDAVSNNTMVWSGTSWYDAGAGQQIPTGSWSHLVVTLNGDALTIYINGEEAFSGTGFPDVFGAAAATGFAIGVNFWDTPFNGQVDELMIFDEVISASDAAQFYLQQQ</sequence>